<evidence type="ECO:0000256" key="1">
    <source>
        <dbReference type="SAM" id="MobiDB-lite"/>
    </source>
</evidence>
<proteinExistence type="predicted"/>
<reference evidence="3" key="1">
    <citation type="journal article" date="2015" name="Nat. Genet.">
        <title>The genome and transcriptome of the zoonotic hookworm Ancylostoma ceylanicum identify infection-specific gene families.</title>
        <authorList>
            <person name="Schwarz E.M."/>
            <person name="Hu Y."/>
            <person name="Antoshechkin I."/>
            <person name="Miller M.M."/>
            <person name="Sternberg P.W."/>
            <person name="Aroian R.V."/>
        </authorList>
    </citation>
    <scope>NUCLEOTIDE SEQUENCE</scope>
    <source>
        <strain evidence="3">HY135</strain>
    </source>
</reference>
<dbReference type="AlphaFoldDB" id="A0A016VZ00"/>
<gene>
    <name evidence="2" type="primary">Acey_s0003.g1630</name>
    <name evidence="2" type="ORF">Y032_0003g1630</name>
</gene>
<keyword evidence="3" id="KW-1185">Reference proteome</keyword>
<comment type="caution">
    <text evidence="2">The sequence shown here is derived from an EMBL/GenBank/DDBJ whole genome shotgun (WGS) entry which is preliminary data.</text>
</comment>
<dbReference type="Proteomes" id="UP000024635">
    <property type="component" value="Unassembled WGS sequence"/>
</dbReference>
<evidence type="ECO:0000313" key="3">
    <source>
        <dbReference type="Proteomes" id="UP000024635"/>
    </source>
</evidence>
<evidence type="ECO:0000313" key="2">
    <source>
        <dbReference type="EMBL" id="EYC32526.1"/>
    </source>
</evidence>
<name>A0A016VZ00_9BILA</name>
<feature type="region of interest" description="Disordered" evidence="1">
    <location>
        <begin position="60"/>
        <end position="83"/>
    </location>
</feature>
<organism evidence="2 3">
    <name type="scientific">Ancylostoma ceylanicum</name>
    <dbReference type="NCBI Taxonomy" id="53326"/>
    <lineage>
        <taxon>Eukaryota</taxon>
        <taxon>Metazoa</taxon>
        <taxon>Ecdysozoa</taxon>
        <taxon>Nematoda</taxon>
        <taxon>Chromadorea</taxon>
        <taxon>Rhabditida</taxon>
        <taxon>Rhabditina</taxon>
        <taxon>Rhabditomorpha</taxon>
        <taxon>Strongyloidea</taxon>
        <taxon>Ancylostomatidae</taxon>
        <taxon>Ancylostomatinae</taxon>
        <taxon>Ancylostoma</taxon>
    </lineage>
</organism>
<protein>
    <submittedName>
        <fullName evidence="2">Uncharacterized protein</fullName>
    </submittedName>
</protein>
<sequence length="110" mass="12201">MAHLGRYPTASPTESIKNPVVVYDTDCEEPLPSWLEVSSTATIPISCKIGLLRSSTERGRLQDSSLTVRTNKPVPDEKTDAKRKRFQPKPYWVHVGCTPICSACLRVATD</sequence>
<accession>A0A016VZ00</accession>
<dbReference type="EMBL" id="JARK01001339">
    <property type="protein sequence ID" value="EYC32526.1"/>
    <property type="molecule type" value="Genomic_DNA"/>
</dbReference>